<dbReference type="Gene3D" id="3.40.50.1390">
    <property type="entry name" value="Resolvase, N-terminal catalytic domain"/>
    <property type="match status" value="1"/>
</dbReference>
<proteinExistence type="predicted"/>
<protein>
    <submittedName>
        <fullName evidence="3">Recombinase</fullName>
    </submittedName>
</protein>
<dbReference type="PANTHER" id="PTHR30461">
    <property type="entry name" value="DNA-INVERTASE FROM LAMBDOID PROPHAGE"/>
    <property type="match status" value="1"/>
</dbReference>
<evidence type="ECO:0000256" key="1">
    <source>
        <dbReference type="SAM" id="MobiDB-lite"/>
    </source>
</evidence>
<dbReference type="InterPro" id="IPR036162">
    <property type="entry name" value="Resolvase-like_N_sf"/>
</dbReference>
<sequence>MSNNQRDDLEDPLTRWLNGQSQANPQLPTERRRGMRFAFYGRMSTVEHQDRVTSRHWQRDCATELVADHGAMVAEYFDVGCSRRRGWRQRPQAAALLAALDDPDRGFDAIVVGEYERAFSANQLQHLAPVLEQHGVQLWLPETDGPVDYHDPTHQALIMVLGAQSKREVQRARFRFVTAMRAQAREQGRYLGGRPPYGYRLTDAGPHPNTAQARWGRRLQRLEPDPATAAHVRWMFTQRLDGQSLASMARALNDAGIPCPSGIDPARNPHRSGDRWTLRTVAAILANPRYTGRQVWNRQPAHNHTDANRSEREPIRRNPSVDWVVSTQQAHTALVSEQDFVAVQAIRSHRGAHDGTTRRYLFTGLLRCGPCGRRLESHWINQRPGYRCRHGHTSTQQPTNPRRKILYLREDHIIARLADHPRLASAIQSPHDLVTLLRSSKITIVCDQEHCTPTTEKSAQGTLRGP</sequence>
<evidence type="ECO:0000313" key="3">
    <source>
        <dbReference type="EMBL" id="PWR09004.1"/>
    </source>
</evidence>
<feature type="domain" description="Recombinase" evidence="2">
    <location>
        <begin position="196"/>
        <end position="353"/>
    </location>
</feature>
<dbReference type="SMART" id="SM00857">
    <property type="entry name" value="Resolvase"/>
    <property type="match status" value="1"/>
</dbReference>
<feature type="compositionally biased region" description="Basic and acidic residues" evidence="1">
    <location>
        <begin position="303"/>
        <end position="316"/>
    </location>
</feature>
<dbReference type="Proteomes" id="UP000245410">
    <property type="component" value="Unassembled WGS sequence"/>
</dbReference>
<dbReference type="EMBL" id="QGKR01000186">
    <property type="protein sequence ID" value="PWR09004.1"/>
    <property type="molecule type" value="Genomic_DNA"/>
</dbReference>
<dbReference type="InterPro" id="IPR038109">
    <property type="entry name" value="DNA_bind_recomb_sf"/>
</dbReference>
<keyword evidence="4" id="KW-1185">Reference proteome</keyword>
<dbReference type="GO" id="GO:0003677">
    <property type="term" value="F:DNA binding"/>
    <property type="evidence" value="ECO:0007669"/>
    <property type="project" value="InterPro"/>
</dbReference>
<accession>A0A317D380</accession>
<dbReference type="Pfam" id="PF00239">
    <property type="entry name" value="Resolvase"/>
    <property type="match status" value="1"/>
</dbReference>
<dbReference type="AlphaFoldDB" id="A0A317D380"/>
<comment type="caution">
    <text evidence="3">The sequence shown here is derived from an EMBL/GenBank/DDBJ whole genome shotgun (WGS) entry which is preliminary data.</text>
</comment>
<feature type="region of interest" description="Disordered" evidence="1">
    <location>
        <begin position="1"/>
        <end position="30"/>
    </location>
</feature>
<dbReference type="Pfam" id="PF07508">
    <property type="entry name" value="Recombinase"/>
    <property type="match status" value="1"/>
</dbReference>
<evidence type="ECO:0000259" key="2">
    <source>
        <dbReference type="PROSITE" id="PS51737"/>
    </source>
</evidence>
<dbReference type="InterPro" id="IPR050639">
    <property type="entry name" value="SSR_resolvase"/>
</dbReference>
<dbReference type="InterPro" id="IPR011109">
    <property type="entry name" value="DNA_bind_recombinase_dom"/>
</dbReference>
<dbReference type="PANTHER" id="PTHR30461:SF23">
    <property type="entry name" value="DNA RECOMBINASE-RELATED"/>
    <property type="match status" value="1"/>
</dbReference>
<organism evidence="3 4">
    <name type="scientific">Micromonospora acroterricola</name>
    <dbReference type="NCBI Taxonomy" id="2202421"/>
    <lineage>
        <taxon>Bacteria</taxon>
        <taxon>Bacillati</taxon>
        <taxon>Actinomycetota</taxon>
        <taxon>Actinomycetes</taxon>
        <taxon>Micromonosporales</taxon>
        <taxon>Micromonosporaceae</taxon>
        <taxon>Micromonospora</taxon>
    </lineage>
</organism>
<evidence type="ECO:0000313" key="4">
    <source>
        <dbReference type="Proteomes" id="UP000245410"/>
    </source>
</evidence>
<dbReference type="SUPFAM" id="SSF53041">
    <property type="entry name" value="Resolvase-like"/>
    <property type="match status" value="1"/>
</dbReference>
<dbReference type="PROSITE" id="PS51737">
    <property type="entry name" value="RECOMBINASE_DNA_BIND"/>
    <property type="match status" value="1"/>
</dbReference>
<dbReference type="InterPro" id="IPR025827">
    <property type="entry name" value="Zn_ribbon_recom_dom"/>
</dbReference>
<dbReference type="GO" id="GO:0000150">
    <property type="term" value="F:DNA strand exchange activity"/>
    <property type="evidence" value="ECO:0007669"/>
    <property type="project" value="InterPro"/>
</dbReference>
<name>A0A317D380_9ACTN</name>
<dbReference type="Pfam" id="PF13408">
    <property type="entry name" value="Zn_ribbon_recom"/>
    <property type="match status" value="1"/>
</dbReference>
<dbReference type="InterPro" id="IPR006119">
    <property type="entry name" value="Resolv_N"/>
</dbReference>
<dbReference type="Gene3D" id="3.90.1750.20">
    <property type="entry name" value="Putative Large Serine Recombinase, Chain B, Domain 2"/>
    <property type="match status" value="1"/>
</dbReference>
<feature type="compositionally biased region" description="Polar residues" evidence="1">
    <location>
        <begin position="17"/>
        <end position="27"/>
    </location>
</feature>
<reference evidence="3 4" key="1">
    <citation type="submission" date="2018-05" db="EMBL/GenBank/DDBJ databases">
        <title>Micromonospora atacamensis sp. nov., a novel actinobacteria isolated from high altitude Atacama Desert soil.</title>
        <authorList>
            <person name="Carro L."/>
            <person name="Golinska P."/>
            <person name="Klenk H.-P."/>
            <person name="Goodfellow M."/>
        </authorList>
    </citation>
    <scope>NUCLEOTIDE SEQUENCE [LARGE SCALE GENOMIC DNA]</scope>
    <source>
        <strain evidence="3 4">5R2A7</strain>
    </source>
</reference>
<dbReference type="OrthoDB" id="3372479at2"/>
<feature type="region of interest" description="Disordered" evidence="1">
    <location>
        <begin position="296"/>
        <end position="319"/>
    </location>
</feature>
<dbReference type="RefSeq" id="WP_109817765.1">
    <property type="nucleotide sequence ID" value="NZ_QGKR01000186.1"/>
</dbReference>
<gene>
    <name evidence="3" type="ORF">DKT68_13525</name>
</gene>